<dbReference type="Pfam" id="PF10031">
    <property type="entry name" value="DUF2273"/>
    <property type="match status" value="1"/>
</dbReference>
<organism evidence="2 3">
    <name type="scientific">Tissierella carlieri</name>
    <dbReference type="NCBI Taxonomy" id="689904"/>
    <lineage>
        <taxon>Bacteria</taxon>
        <taxon>Bacillati</taxon>
        <taxon>Bacillota</taxon>
        <taxon>Tissierellia</taxon>
        <taxon>Tissierellales</taxon>
        <taxon>Tissierellaceae</taxon>
        <taxon>Tissierella</taxon>
    </lineage>
</organism>
<keyword evidence="1" id="KW-0472">Membrane</keyword>
<accession>A0ABT1S597</accession>
<dbReference type="InterPro" id="IPR018730">
    <property type="entry name" value="DUF2273"/>
</dbReference>
<reference evidence="2 3" key="1">
    <citation type="submission" date="2022-06" db="EMBL/GenBank/DDBJ databases">
        <title>Isolation of gut microbiota from human fecal samples.</title>
        <authorList>
            <person name="Pamer E.G."/>
            <person name="Barat B."/>
            <person name="Waligurski E."/>
            <person name="Medina S."/>
            <person name="Paddock L."/>
            <person name="Mostad J."/>
        </authorList>
    </citation>
    <scope>NUCLEOTIDE SEQUENCE [LARGE SCALE GENOMIC DNA]</scope>
    <source>
        <strain evidence="2 3">DFI.7.95</strain>
    </source>
</reference>
<feature type="transmembrane region" description="Helical" evidence="1">
    <location>
        <begin position="20"/>
        <end position="53"/>
    </location>
</feature>
<keyword evidence="3" id="KW-1185">Reference proteome</keyword>
<keyword evidence="1" id="KW-0812">Transmembrane</keyword>
<protein>
    <submittedName>
        <fullName evidence="2">DUF2273 domain-containing protein</fullName>
    </submittedName>
</protein>
<proteinExistence type="predicted"/>
<keyword evidence="1" id="KW-1133">Transmembrane helix</keyword>
<evidence type="ECO:0000313" key="3">
    <source>
        <dbReference type="Proteomes" id="UP001524478"/>
    </source>
</evidence>
<dbReference type="EMBL" id="JANGAC010000001">
    <property type="protein sequence ID" value="MCQ4921629.1"/>
    <property type="molecule type" value="Genomic_DNA"/>
</dbReference>
<name>A0ABT1S597_9FIRM</name>
<evidence type="ECO:0000256" key="1">
    <source>
        <dbReference type="SAM" id="Phobius"/>
    </source>
</evidence>
<comment type="caution">
    <text evidence="2">The sequence shown here is derived from an EMBL/GenBank/DDBJ whole genome shotgun (WGS) entry which is preliminary data.</text>
</comment>
<sequence length="78" mass="8694">MGKQMLNDLLELISNNKGKFFGALLGFLLGVVILIIGFFKTMFIFICTCIGYTLGSKSYKNINFRELLEKVLPPGGRS</sequence>
<dbReference type="Proteomes" id="UP001524478">
    <property type="component" value="Unassembled WGS sequence"/>
</dbReference>
<evidence type="ECO:0000313" key="2">
    <source>
        <dbReference type="EMBL" id="MCQ4921629.1"/>
    </source>
</evidence>
<gene>
    <name evidence="2" type="ORF">NE686_00910</name>
</gene>
<dbReference type="RefSeq" id="WP_216555698.1">
    <property type="nucleotide sequence ID" value="NZ_JAHLOH010000016.1"/>
</dbReference>